<dbReference type="EMBL" id="JAUEPO010000002">
    <property type="protein sequence ID" value="KAK3333831.1"/>
    <property type="molecule type" value="Genomic_DNA"/>
</dbReference>
<feature type="compositionally biased region" description="Polar residues" evidence="1">
    <location>
        <begin position="999"/>
        <end position="1020"/>
    </location>
</feature>
<dbReference type="Proteomes" id="UP001286456">
    <property type="component" value="Unassembled WGS sequence"/>
</dbReference>
<feature type="compositionally biased region" description="Low complexity" evidence="1">
    <location>
        <begin position="948"/>
        <end position="959"/>
    </location>
</feature>
<proteinExistence type="predicted"/>
<gene>
    <name evidence="2" type="ORF">B0T19DRAFT_419270</name>
</gene>
<feature type="compositionally biased region" description="Low complexity" evidence="1">
    <location>
        <begin position="236"/>
        <end position="250"/>
    </location>
</feature>
<reference evidence="2" key="2">
    <citation type="submission" date="2023-06" db="EMBL/GenBank/DDBJ databases">
        <authorList>
            <consortium name="Lawrence Berkeley National Laboratory"/>
            <person name="Haridas S."/>
            <person name="Hensen N."/>
            <person name="Bonometti L."/>
            <person name="Westerberg I."/>
            <person name="Brannstrom I.O."/>
            <person name="Guillou S."/>
            <person name="Cros-Aarteil S."/>
            <person name="Calhoun S."/>
            <person name="Kuo A."/>
            <person name="Mondo S."/>
            <person name="Pangilinan J."/>
            <person name="Riley R."/>
            <person name="Labutti K."/>
            <person name="Andreopoulos B."/>
            <person name="Lipzen A."/>
            <person name="Chen C."/>
            <person name="Yanf M."/>
            <person name="Daum C."/>
            <person name="Ng V."/>
            <person name="Clum A."/>
            <person name="Steindorff A."/>
            <person name="Ohm R."/>
            <person name="Martin F."/>
            <person name="Silar P."/>
            <person name="Natvig D."/>
            <person name="Lalanne C."/>
            <person name="Gautier V."/>
            <person name="Ament-Velasquez S.L."/>
            <person name="Kruys A."/>
            <person name="Hutchinson M.I."/>
            <person name="Powell A.J."/>
            <person name="Barry K."/>
            <person name="Miller A.N."/>
            <person name="Grigoriev I.V."/>
            <person name="Debuchy R."/>
            <person name="Gladieux P."/>
            <person name="Thoren M.H."/>
            <person name="Johannesson H."/>
        </authorList>
    </citation>
    <scope>NUCLEOTIDE SEQUENCE</scope>
    <source>
        <strain evidence="2">SMH4131-1</strain>
    </source>
</reference>
<name>A0AAE0J0C7_9PEZI</name>
<feature type="compositionally biased region" description="Polar residues" evidence="1">
    <location>
        <begin position="1122"/>
        <end position="1132"/>
    </location>
</feature>
<feature type="compositionally biased region" description="Polar residues" evidence="1">
    <location>
        <begin position="1243"/>
        <end position="1252"/>
    </location>
</feature>
<feature type="compositionally biased region" description="Low complexity" evidence="1">
    <location>
        <begin position="681"/>
        <end position="692"/>
    </location>
</feature>
<feature type="compositionally biased region" description="Polar residues" evidence="1">
    <location>
        <begin position="964"/>
        <end position="986"/>
    </location>
</feature>
<feature type="region of interest" description="Disordered" evidence="1">
    <location>
        <begin position="1097"/>
        <end position="1185"/>
    </location>
</feature>
<comment type="caution">
    <text evidence="2">The sequence shown here is derived from an EMBL/GenBank/DDBJ whole genome shotgun (WGS) entry which is preliminary data.</text>
</comment>
<feature type="compositionally biased region" description="Polar residues" evidence="1">
    <location>
        <begin position="655"/>
        <end position="673"/>
    </location>
</feature>
<feature type="compositionally biased region" description="Polar residues" evidence="1">
    <location>
        <begin position="1101"/>
        <end position="1110"/>
    </location>
</feature>
<feature type="region of interest" description="Disordered" evidence="1">
    <location>
        <begin position="612"/>
        <end position="744"/>
    </location>
</feature>
<accession>A0AAE0J0C7</accession>
<feature type="region of interest" description="Disordered" evidence="1">
    <location>
        <begin position="204"/>
        <end position="250"/>
    </location>
</feature>
<sequence>MMMNQMRGMGQQVPHGLQHLQRPMQPSQIPQQPQQFPMGMANPGMLQNRPDQRQFPMQIAQPRQPGTLPTDISQLNNQEKNRVMELATKLYNAAPDEQKTQLRMLVQSKITPAQLAELRVQGRDPLILYYQNQAFLTMQKQAQTRMMAARQGMPPNAFQQGPHTGQMNPALMNPLGPQQSAADGQIFTQNLEAIRNEQQGALLAQQAGQPVVPASTGRNSTPGHINVPPPQPTPGNPQNLGQAPRPQQMQPQFTPVQQAQFNVAAAQARAQVANRPMQGQIGGLAGPPSQSPAMNTLTAPMRQPPVPMGPGNPQAINPSGQPMGATLNPNFSHQNNPTRPQAMQGNMNNQAMAAMLASMGPEARANVSSLPENKLRELMAKWQEQQHNSIANGPQGPKQLHMSGIPEQPQAGPLNGSNQFGMANIPQLPGGMIQQGVQQNVIQPGMPNRGQINPLQSPQARVMMDSMDVPVQVLNHPLLQGVSPDTRKWSQLRQWMAQTDLPQTMQAQLNNVQMQQFRQLWEKRQGAGKQMGQMPGAAQPLRAPGPIPPQQINQQGPQLPPGVQIPVTPQDIEQLRKNPKFQQLNDESLMKLAKRIKETDFMRRLNEQQLQNSGAQMNTGINITGQKPPVLTAPPPNPQLNNATTAPQALINPLPRQTPQQKPANIADTNTPTPVAPVVKNPPQNRPSSSNPSPAPDRKNLKRSSPDDVSDAHTATTNFGAQRPPAQTDHRPAPQVPQLPPDQVAKLSPEQRIKYEALNRKHHQDLNSTVEDVNRLKQIGGEEQRMVMQQYAQNPDQDIAMTPEETQETLNKLRETVMQVNSLGRGLAKWFHISKDENRARLYFRKRFRLVRQFADGEKMTTPRATFSMPISELDEILTMVASMKQDLALAVNRVGQELAIFNGQVTAQSQSTGQQPAQRPSQTTPLSAANLEKLKQAHIRTGSKGGQAPAAPTTSQPPFQLGVQKSPTGQPTPTYLNNQHITQRDLQLPPSRKKTKPNPAQSGPPQTSSPATQQATGASPQIKAPSPEVRRQPPPEPAKPLPKTYPCTHTDCDMHTTGFQTEEARDAHIQEEHVKPYEDPVKFVQENLALSLGLDAQGNLKPTPNNPSQEMGAFAAPPMSASVSRQGQTPMSKPDSAATPMSRDASMKRQGSTTGGRAGENMATPGRNVLMNTPKLGDGKLAGSKPELDVPQVTAAPEDLWAQSTIDPQNLFASFAMDTASGTMLSDIGTYRSLTPHDTPESSRASEPNSDISENAHLEIDLQWGAPLDADVLLDMNHISMGGGFDPFDGADIMSGEAFPSSFDEMANDYSKPFQFDTSLYSMDTT</sequence>
<feature type="region of interest" description="Disordered" evidence="1">
    <location>
        <begin position="1233"/>
        <end position="1252"/>
    </location>
</feature>
<evidence type="ECO:0000313" key="2">
    <source>
        <dbReference type="EMBL" id="KAK3333831.1"/>
    </source>
</evidence>
<feature type="region of interest" description="Disordered" evidence="1">
    <location>
        <begin position="941"/>
        <end position="1050"/>
    </location>
</feature>
<evidence type="ECO:0000313" key="3">
    <source>
        <dbReference type="Proteomes" id="UP001286456"/>
    </source>
</evidence>
<evidence type="ECO:0000256" key="1">
    <source>
        <dbReference type="SAM" id="MobiDB-lite"/>
    </source>
</evidence>
<organism evidence="2 3">
    <name type="scientific">Cercophora scortea</name>
    <dbReference type="NCBI Taxonomy" id="314031"/>
    <lineage>
        <taxon>Eukaryota</taxon>
        <taxon>Fungi</taxon>
        <taxon>Dikarya</taxon>
        <taxon>Ascomycota</taxon>
        <taxon>Pezizomycotina</taxon>
        <taxon>Sordariomycetes</taxon>
        <taxon>Sordariomycetidae</taxon>
        <taxon>Sordariales</taxon>
        <taxon>Lasiosphaeriaceae</taxon>
        <taxon>Cercophora</taxon>
    </lineage>
</organism>
<feature type="compositionally biased region" description="Polar residues" evidence="1">
    <location>
        <begin position="612"/>
        <end position="625"/>
    </location>
</feature>
<reference evidence="2" key="1">
    <citation type="journal article" date="2023" name="Mol. Phylogenet. Evol.">
        <title>Genome-scale phylogeny and comparative genomics of the fungal order Sordariales.</title>
        <authorList>
            <person name="Hensen N."/>
            <person name="Bonometti L."/>
            <person name="Westerberg I."/>
            <person name="Brannstrom I.O."/>
            <person name="Guillou S."/>
            <person name="Cros-Aarteil S."/>
            <person name="Calhoun S."/>
            <person name="Haridas S."/>
            <person name="Kuo A."/>
            <person name="Mondo S."/>
            <person name="Pangilinan J."/>
            <person name="Riley R."/>
            <person name="LaButti K."/>
            <person name="Andreopoulos B."/>
            <person name="Lipzen A."/>
            <person name="Chen C."/>
            <person name="Yan M."/>
            <person name="Daum C."/>
            <person name="Ng V."/>
            <person name="Clum A."/>
            <person name="Steindorff A."/>
            <person name="Ohm R.A."/>
            <person name="Martin F."/>
            <person name="Silar P."/>
            <person name="Natvig D.O."/>
            <person name="Lalanne C."/>
            <person name="Gautier V."/>
            <person name="Ament-Velasquez S.L."/>
            <person name="Kruys A."/>
            <person name="Hutchinson M.I."/>
            <person name="Powell A.J."/>
            <person name="Barry K."/>
            <person name="Miller A.N."/>
            <person name="Grigoriev I.V."/>
            <person name="Debuchy R."/>
            <person name="Gladieux P."/>
            <person name="Hiltunen Thoren M."/>
            <person name="Johannesson H."/>
        </authorList>
    </citation>
    <scope>NUCLEOTIDE SEQUENCE</scope>
    <source>
        <strain evidence="2">SMH4131-1</strain>
    </source>
</reference>
<protein>
    <submittedName>
        <fullName evidence="2">Uncharacterized protein</fullName>
    </submittedName>
</protein>
<keyword evidence="3" id="KW-1185">Reference proteome</keyword>